<evidence type="ECO:0000313" key="5">
    <source>
        <dbReference type="Proteomes" id="UP000800092"/>
    </source>
</evidence>
<gene>
    <name evidence="4" type="ORF">EV356DRAFT_531777</name>
</gene>
<dbReference type="PANTHER" id="PTHR31623">
    <property type="entry name" value="F21J9.9"/>
    <property type="match status" value="1"/>
</dbReference>
<comment type="similarity">
    <text evidence="1">Belongs to the plant acyltransferase family.</text>
</comment>
<reference evidence="4" key="1">
    <citation type="journal article" date="2020" name="Stud. Mycol.">
        <title>101 Dothideomycetes genomes: a test case for predicting lifestyles and emergence of pathogens.</title>
        <authorList>
            <person name="Haridas S."/>
            <person name="Albert R."/>
            <person name="Binder M."/>
            <person name="Bloem J."/>
            <person name="Labutti K."/>
            <person name="Salamov A."/>
            <person name="Andreopoulos B."/>
            <person name="Baker S."/>
            <person name="Barry K."/>
            <person name="Bills G."/>
            <person name="Bluhm B."/>
            <person name="Cannon C."/>
            <person name="Castanera R."/>
            <person name="Culley D."/>
            <person name="Daum C."/>
            <person name="Ezra D."/>
            <person name="Gonzalez J."/>
            <person name="Henrissat B."/>
            <person name="Kuo A."/>
            <person name="Liang C."/>
            <person name="Lipzen A."/>
            <person name="Lutzoni F."/>
            <person name="Magnuson J."/>
            <person name="Mondo S."/>
            <person name="Nolan M."/>
            <person name="Ohm R."/>
            <person name="Pangilinan J."/>
            <person name="Park H.-J."/>
            <person name="Ramirez L."/>
            <person name="Alfaro M."/>
            <person name="Sun H."/>
            <person name="Tritt A."/>
            <person name="Yoshinaga Y."/>
            <person name="Zwiers L.-H."/>
            <person name="Turgeon B."/>
            <person name="Goodwin S."/>
            <person name="Spatafora J."/>
            <person name="Crous P."/>
            <person name="Grigoriev I."/>
        </authorList>
    </citation>
    <scope>NUCLEOTIDE SEQUENCE</scope>
    <source>
        <strain evidence="4">Tuck. ex Michener</strain>
    </source>
</reference>
<dbReference type="InterPro" id="IPR054710">
    <property type="entry name" value="Tri101-like_N"/>
</dbReference>
<evidence type="ECO:0000313" key="4">
    <source>
        <dbReference type="EMBL" id="KAF2235618.1"/>
    </source>
</evidence>
<accession>A0A6A6HCQ4</accession>
<name>A0A6A6HCQ4_VIRVR</name>
<feature type="domain" description="Trichothecene 3-O-acetyltransferase-like N-terminal" evidence="3">
    <location>
        <begin position="22"/>
        <end position="171"/>
    </location>
</feature>
<dbReference type="EMBL" id="ML991790">
    <property type="protein sequence ID" value="KAF2235618.1"/>
    <property type="molecule type" value="Genomic_DNA"/>
</dbReference>
<evidence type="ECO:0000256" key="2">
    <source>
        <dbReference type="ARBA" id="ARBA00022679"/>
    </source>
</evidence>
<keyword evidence="5" id="KW-1185">Reference proteome</keyword>
<protein>
    <recommendedName>
        <fullName evidence="3">Trichothecene 3-O-acetyltransferase-like N-terminal domain-containing protein</fullName>
    </recommendedName>
</protein>
<dbReference type="Pfam" id="PF22664">
    <property type="entry name" value="TRI-like_N"/>
    <property type="match status" value="1"/>
</dbReference>
<dbReference type="OrthoDB" id="1862401at2759"/>
<evidence type="ECO:0000256" key="1">
    <source>
        <dbReference type="ARBA" id="ARBA00009861"/>
    </source>
</evidence>
<dbReference type="Gene3D" id="3.30.559.10">
    <property type="entry name" value="Chloramphenicol acetyltransferase-like domain"/>
    <property type="match status" value="2"/>
</dbReference>
<proteinExistence type="inferred from homology"/>
<evidence type="ECO:0000259" key="3">
    <source>
        <dbReference type="Pfam" id="PF22664"/>
    </source>
</evidence>
<dbReference type="PANTHER" id="PTHR31623:SF17">
    <property type="entry name" value="F21J9.9"/>
    <property type="match status" value="1"/>
</dbReference>
<dbReference type="Proteomes" id="UP000800092">
    <property type="component" value="Unassembled WGS sequence"/>
</dbReference>
<organism evidence="4 5">
    <name type="scientific">Viridothelium virens</name>
    <name type="common">Speckled blister lichen</name>
    <name type="synonym">Trypethelium virens</name>
    <dbReference type="NCBI Taxonomy" id="1048519"/>
    <lineage>
        <taxon>Eukaryota</taxon>
        <taxon>Fungi</taxon>
        <taxon>Dikarya</taxon>
        <taxon>Ascomycota</taxon>
        <taxon>Pezizomycotina</taxon>
        <taxon>Dothideomycetes</taxon>
        <taxon>Dothideomycetes incertae sedis</taxon>
        <taxon>Trypetheliales</taxon>
        <taxon>Trypetheliaceae</taxon>
        <taxon>Viridothelium</taxon>
    </lineage>
</organism>
<sequence length="534" mass="61393">MDESEPRVMRLSLTDHFAPRAYVRLALVWPFDNTKEIEAADRIRTGLHCLFTRYPYLAGYFVIHVNTKEADTLQRDMEVQYSDVVDTIGEPQYVVRRLNWEEFPYTYDELHAEGMPGSKLLNNVLARVPHAPKLDQRQPVVSVTANFFQGGLILHVAFLHVIGDGTGMSFLLHEWCDFVRNGDHPETVEKKSLEDRCTLIRPAENKRVDAFPTGYEMVDPKEGPTGINTAKEPAVSRPVGARVFTFSHKRLCELKKAFNRVVEVPDVFWISANDCINAILWLYVTRARAEEIKLDGHRDTTYFTPVNLREKLQDLEDYHGNLTLLAQVTQPLDDFVEPSTNGLEEASTNGVDETPDTPMQDMLLDPIELKLKMATVEDHRDFVILTKLVKILRQSINNVDDSYIQERFSFMSNVLPKSHLVKWNFHNYFGRDFFCTSWVDFGADTLWGIPGTLSEYPTWLRKPYVPDDGSSVVLPRRRGKKANQYGMNGDEEHDSDNGWIEEPGPYEVWVQLREDYLQELCRKDSLGGWAERIA</sequence>
<keyword evidence="2" id="KW-0808">Transferase</keyword>
<dbReference type="AlphaFoldDB" id="A0A6A6HCQ4"/>
<dbReference type="GO" id="GO:0016740">
    <property type="term" value="F:transferase activity"/>
    <property type="evidence" value="ECO:0007669"/>
    <property type="project" value="UniProtKB-KW"/>
</dbReference>
<dbReference type="InterPro" id="IPR023213">
    <property type="entry name" value="CAT-like_dom_sf"/>
</dbReference>